<keyword evidence="9" id="KW-1185">Reference proteome</keyword>
<dbReference type="InParanoid" id="Q3ACK1"/>
<evidence type="ECO:0000256" key="1">
    <source>
        <dbReference type="ARBA" id="ARBA00022485"/>
    </source>
</evidence>
<keyword evidence="4 6" id="KW-0408">Iron</keyword>
<dbReference type="InterPro" id="IPR017896">
    <property type="entry name" value="4Fe4S_Fe-S-bd"/>
</dbReference>
<dbReference type="STRING" id="246194.CHY_1299"/>
<dbReference type="Pfam" id="PF02754">
    <property type="entry name" value="CCG"/>
    <property type="match status" value="2"/>
</dbReference>
<dbReference type="PROSITE" id="PS51379">
    <property type="entry name" value="4FE4S_FER_2"/>
    <property type="match status" value="2"/>
</dbReference>
<dbReference type="InterPro" id="IPR012257">
    <property type="entry name" value="Glc_ox_4Fe-4S"/>
</dbReference>
<name>Q3ACK1_CARHZ</name>
<dbReference type="EMBL" id="CP000141">
    <property type="protein sequence ID" value="ABB15510.1"/>
    <property type="molecule type" value="Genomic_DNA"/>
</dbReference>
<dbReference type="OrthoDB" id="5241828at2"/>
<evidence type="ECO:0000259" key="7">
    <source>
        <dbReference type="PROSITE" id="PS51379"/>
    </source>
</evidence>
<evidence type="ECO:0000313" key="9">
    <source>
        <dbReference type="Proteomes" id="UP000002706"/>
    </source>
</evidence>
<dbReference type="EC" id="1.1.99.14" evidence="6"/>
<evidence type="ECO:0000256" key="5">
    <source>
        <dbReference type="ARBA" id="ARBA00023014"/>
    </source>
</evidence>
<dbReference type="GO" id="GO:0019154">
    <property type="term" value="F:glycolate dehydrogenase activity"/>
    <property type="evidence" value="ECO:0007669"/>
    <property type="project" value="UniProtKB-EC"/>
</dbReference>
<organism evidence="8 9">
    <name type="scientific">Carboxydothermus hydrogenoformans (strain ATCC BAA-161 / DSM 6008 / Z-2901)</name>
    <dbReference type="NCBI Taxonomy" id="246194"/>
    <lineage>
        <taxon>Bacteria</taxon>
        <taxon>Bacillati</taxon>
        <taxon>Bacillota</taxon>
        <taxon>Clostridia</taxon>
        <taxon>Thermoanaerobacterales</taxon>
        <taxon>Thermoanaerobacteraceae</taxon>
        <taxon>Carboxydothermus</taxon>
    </lineage>
</organism>
<accession>Q3ACK1</accession>
<dbReference type="eggNOG" id="COG0247">
    <property type="taxonomic scope" value="Bacteria"/>
</dbReference>
<dbReference type="PIRSF" id="PIRSF000139">
    <property type="entry name" value="Glc_ox_4Fe-4S"/>
    <property type="match status" value="1"/>
</dbReference>
<dbReference type="PROSITE" id="PS00198">
    <property type="entry name" value="4FE4S_FER_1"/>
    <property type="match status" value="2"/>
</dbReference>
<dbReference type="Gene3D" id="1.20.1050.140">
    <property type="match status" value="1"/>
</dbReference>
<dbReference type="Proteomes" id="UP000002706">
    <property type="component" value="Chromosome"/>
</dbReference>
<dbReference type="PANTHER" id="PTHR32479">
    <property type="entry name" value="GLYCOLATE OXIDASE IRON-SULFUR SUBUNIT"/>
    <property type="match status" value="1"/>
</dbReference>
<dbReference type="GO" id="GO:0051539">
    <property type="term" value="F:4 iron, 4 sulfur cluster binding"/>
    <property type="evidence" value="ECO:0007669"/>
    <property type="project" value="UniProtKB-UniRule"/>
</dbReference>
<comment type="catalytic activity">
    <reaction evidence="6">
        <text>(R)-lactate + A = pyruvate + AH2</text>
        <dbReference type="Rhea" id="RHEA:15089"/>
        <dbReference type="ChEBI" id="CHEBI:13193"/>
        <dbReference type="ChEBI" id="CHEBI:15361"/>
        <dbReference type="ChEBI" id="CHEBI:16004"/>
        <dbReference type="ChEBI" id="CHEBI:17499"/>
    </reaction>
</comment>
<keyword evidence="6" id="KW-0813">Transport</keyword>
<sequence length="412" mass="47342">MTQIKELLLRCNKCGLCQQSCPTYKVTKNEFYLARGRNRLMDLVLEKKYDWQKQIIYAIETCLQCGACVETCPSSVKTDLVMNLAKREIVKIKKQNILLKFAYKILLPTPQMIKIVGKFVKVYSKVKDKKVVKYVKRLNPINDLKRLERSLPNYRGEVGELKTKGKGSFNKEIRVGYFKNCANLLAFNFLDQSTFNVLKAVGIHVENLTNKCCGAPHWFSGDIETFRNLANYNLKNSEYQKYDFIVTDCATCGAILKRYGELLETKEAHEFAQKVIDINEFLVKNELLDYFEYEERSDVITVHDPCHLVREQKVKFEPRKIANMVPGVKLIEMKDSNMCCGGAGVFSITQPRMSDEILKVKIKNILETKANIVLAACPSCIMQLTRGVETFAPNSNIKVFHPIEYLVQHIKK</sequence>
<proteinExistence type="predicted"/>
<comment type="cofactor">
    <cofactor evidence="6">
        <name>[4Fe-4S] cluster</name>
        <dbReference type="ChEBI" id="CHEBI:49883"/>
    </cofactor>
    <text evidence="6">Binds 2 [4Fe-4S] clusters.</text>
</comment>
<keyword evidence="5 6" id="KW-0411">Iron-sulfur</keyword>
<dbReference type="InterPro" id="IPR009051">
    <property type="entry name" value="Helical_ferredxn"/>
</dbReference>
<comment type="function">
    <text evidence="6">Component of a complex that catalyzes the oxidation of glycolate to glyoxylate.</text>
</comment>
<dbReference type="SUPFAM" id="SSF46548">
    <property type="entry name" value="alpha-helical ferredoxin"/>
    <property type="match status" value="1"/>
</dbReference>
<evidence type="ECO:0000313" key="8">
    <source>
        <dbReference type="EMBL" id="ABB15510.1"/>
    </source>
</evidence>
<dbReference type="PANTHER" id="PTHR32479:SF20">
    <property type="entry name" value="GLYCOLATE OXIDASE IRON-SULFUR SUBUNIT"/>
    <property type="match status" value="1"/>
</dbReference>
<dbReference type="GO" id="GO:0046872">
    <property type="term" value="F:metal ion binding"/>
    <property type="evidence" value="ECO:0007669"/>
    <property type="project" value="UniProtKB-UniRule"/>
</dbReference>
<dbReference type="HOGENOM" id="CLU_023081_0_1_9"/>
<dbReference type="Pfam" id="PF13183">
    <property type="entry name" value="Fer4_8"/>
    <property type="match status" value="1"/>
</dbReference>
<evidence type="ECO:0000256" key="3">
    <source>
        <dbReference type="ARBA" id="ARBA00022737"/>
    </source>
</evidence>
<dbReference type="AlphaFoldDB" id="Q3ACK1"/>
<feature type="domain" description="4Fe-4S ferredoxin-type" evidence="7">
    <location>
        <begin position="53"/>
        <end position="83"/>
    </location>
</feature>
<keyword evidence="2 6" id="KW-0479">Metal-binding</keyword>
<reference evidence="8 9" key="1">
    <citation type="journal article" date="2005" name="PLoS Genet.">
        <title>Life in hot carbon monoxide: the complete genome sequence of Carboxydothermus hydrogenoformans Z-2901.</title>
        <authorList>
            <person name="Wu M."/>
            <person name="Ren Q."/>
            <person name="Durkin A.S."/>
            <person name="Daugherty S.C."/>
            <person name="Brinkac L.M."/>
            <person name="Dodson R.J."/>
            <person name="Madupu R."/>
            <person name="Sullivan S.A."/>
            <person name="Kolonay J.F."/>
            <person name="Haft D.H."/>
            <person name="Nelson W.C."/>
            <person name="Tallon L.J."/>
            <person name="Jones K.M."/>
            <person name="Ulrich L.E."/>
            <person name="Gonzalez J.M."/>
            <person name="Zhulin I.B."/>
            <person name="Robb F.T."/>
            <person name="Eisen J.A."/>
        </authorList>
    </citation>
    <scope>NUCLEOTIDE SEQUENCE [LARGE SCALE GENOMIC DNA]</scope>
    <source>
        <strain evidence="9">ATCC BAA-161 / DSM 6008 / Z-2901</strain>
    </source>
</reference>
<keyword evidence="1 6" id="KW-0004">4Fe-4S</keyword>
<gene>
    <name evidence="8" type="primary">glcF</name>
    <name evidence="8" type="ordered locus">CHY_1299</name>
</gene>
<feature type="domain" description="4Fe-4S ferredoxin-type" evidence="7">
    <location>
        <begin position="1"/>
        <end position="31"/>
    </location>
</feature>
<dbReference type="InterPro" id="IPR017900">
    <property type="entry name" value="4Fe4S_Fe_S_CS"/>
</dbReference>
<comment type="catalytic activity">
    <reaction evidence="6">
        <text>glycolate + A = glyoxylate + AH2</text>
        <dbReference type="Rhea" id="RHEA:21264"/>
        <dbReference type="ChEBI" id="CHEBI:13193"/>
        <dbReference type="ChEBI" id="CHEBI:17499"/>
        <dbReference type="ChEBI" id="CHEBI:29805"/>
        <dbReference type="ChEBI" id="CHEBI:36655"/>
        <dbReference type="EC" id="1.1.99.14"/>
    </reaction>
</comment>
<evidence type="ECO:0000256" key="4">
    <source>
        <dbReference type="ARBA" id="ARBA00023004"/>
    </source>
</evidence>
<dbReference type="Gene3D" id="1.10.1060.10">
    <property type="entry name" value="Alpha-helical ferredoxin"/>
    <property type="match status" value="1"/>
</dbReference>
<evidence type="ECO:0000256" key="6">
    <source>
        <dbReference type="PIRNR" id="PIRNR000139"/>
    </source>
</evidence>
<keyword evidence="6" id="KW-0249">Electron transport</keyword>
<evidence type="ECO:0000256" key="2">
    <source>
        <dbReference type="ARBA" id="ARBA00022723"/>
    </source>
</evidence>
<dbReference type="KEGG" id="chy:CHY_1299"/>
<protein>
    <recommendedName>
        <fullName evidence="6">Glycolate oxidase iron-sulfur subunit</fullName>
        <ecNumber evidence="6">1.1.99.14</ecNumber>
    </recommendedName>
</protein>
<dbReference type="InterPro" id="IPR004017">
    <property type="entry name" value="Cys_rich_dom"/>
</dbReference>
<keyword evidence="3" id="KW-0677">Repeat</keyword>
<dbReference type="RefSeq" id="WP_011344209.1">
    <property type="nucleotide sequence ID" value="NC_007503.1"/>
</dbReference>